<evidence type="ECO:0000256" key="1">
    <source>
        <dbReference type="SAM" id="Phobius"/>
    </source>
</evidence>
<protein>
    <submittedName>
        <fullName evidence="2">Uncharacterized protein</fullName>
    </submittedName>
</protein>
<keyword evidence="1" id="KW-1133">Transmembrane helix</keyword>
<evidence type="ECO:0000313" key="2">
    <source>
        <dbReference type="EMBL" id="TMW57917.1"/>
    </source>
</evidence>
<gene>
    <name evidence="2" type="ORF">Poli38472_013391</name>
</gene>
<reference evidence="2" key="1">
    <citation type="submission" date="2019-03" db="EMBL/GenBank/DDBJ databases">
        <title>Long read genome sequence of the mycoparasitic Pythium oligandrum ATCC 38472 isolated from sugarbeet rhizosphere.</title>
        <authorList>
            <person name="Gaulin E."/>
        </authorList>
    </citation>
    <scope>NUCLEOTIDE SEQUENCE</scope>
    <source>
        <strain evidence="2">ATCC 38472_TT</strain>
    </source>
</reference>
<keyword evidence="3" id="KW-1185">Reference proteome</keyword>
<organism evidence="2 3">
    <name type="scientific">Pythium oligandrum</name>
    <name type="common">Mycoparasitic fungus</name>
    <dbReference type="NCBI Taxonomy" id="41045"/>
    <lineage>
        <taxon>Eukaryota</taxon>
        <taxon>Sar</taxon>
        <taxon>Stramenopiles</taxon>
        <taxon>Oomycota</taxon>
        <taxon>Peronosporomycetes</taxon>
        <taxon>Pythiales</taxon>
        <taxon>Pythiaceae</taxon>
        <taxon>Pythium</taxon>
    </lineage>
</organism>
<dbReference type="OrthoDB" id="167194at2759"/>
<sequence length="711" mass="79644">MTVLENSKDRVHTYGKQAIMAVVQVVAPAFLLNALGPVIAIFNVETQLYANPEARMSKLGRLVCRGVLSVLTLPLVSTSVGEIVKVDPRIVSEDLNKFDLMVWNNSESHPIVRKGNGSFVRTNLTNTILRGAVLPYATSLRHCDIADSQKTNAYTSVGYEFLTNDWHSRILPVGLKPSKMYAVPGSSRESLLVSNLTLSRDEVVVFETLFIRAVYLYIDEVLVQHTALGGPNVATLKTLKTDCIAYAKTHDVSASGDVDHVQHLEDYVRNYFKMSSAWTTVLGARVEDIVVEAGNHFFLQERNVQCITLTLDIPLDNAIWHRQLKEENGELVDTKTLYPGSGDVIYEFDVANECGPDTCGIENRGFAPEPKVLALADCPSTSFEDIYGVELENGTSCDNSVSGSSMWLFGFGRRIEGDTFELLDPPANPKVRKARAINTREFHRASIGYFMFPPEELDQTFNAECWADSDCKEHVVLGDFGSAFQFEKNLAHSRPLLTRYTSGARVEYEILRPENFHKTVWDEELKDSQCSGKMERSFIRTRLNNVFMEDPVQVMYTAGLFYIFQNAKVIPVLLQPDSLEFQGNVRWTQHTFVLAKWHSIFGVSFAVAIVLLCIILLGRHQRISLWSARKLRHLDVLTRVLNDSATFPTSCTDLVIKQGGLQPTAVPLSDLILRGLEFESADGKLEYARVILRQPIDNQPSPSKMKSESVE</sequence>
<dbReference type="Proteomes" id="UP000794436">
    <property type="component" value="Unassembled WGS sequence"/>
</dbReference>
<accession>A0A8K1FFR6</accession>
<keyword evidence="1" id="KW-0812">Transmembrane</keyword>
<comment type="caution">
    <text evidence="2">The sequence shown here is derived from an EMBL/GenBank/DDBJ whole genome shotgun (WGS) entry which is preliminary data.</text>
</comment>
<proteinExistence type="predicted"/>
<evidence type="ECO:0000313" key="3">
    <source>
        <dbReference type="Proteomes" id="UP000794436"/>
    </source>
</evidence>
<dbReference type="EMBL" id="SPLM01000113">
    <property type="protein sequence ID" value="TMW57917.1"/>
    <property type="molecule type" value="Genomic_DNA"/>
</dbReference>
<keyword evidence="1" id="KW-0472">Membrane</keyword>
<name>A0A8K1FFR6_PYTOL</name>
<feature type="transmembrane region" description="Helical" evidence="1">
    <location>
        <begin position="597"/>
        <end position="617"/>
    </location>
</feature>
<feature type="transmembrane region" description="Helical" evidence="1">
    <location>
        <begin position="62"/>
        <end position="81"/>
    </location>
</feature>
<feature type="transmembrane region" description="Helical" evidence="1">
    <location>
        <begin position="18"/>
        <end position="42"/>
    </location>
</feature>
<dbReference type="AlphaFoldDB" id="A0A8K1FFR6"/>